<reference evidence="1 2" key="1">
    <citation type="journal article" date="2020" name="Cell">
        <title>Large-Scale Comparative Analyses of Tick Genomes Elucidate Their Genetic Diversity and Vector Capacities.</title>
        <authorList>
            <consortium name="Tick Genome and Microbiome Consortium (TIGMIC)"/>
            <person name="Jia N."/>
            <person name="Wang J."/>
            <person name="Shi W."/>
            <person name="Du L."/>
            <person name="Sun Y."/>
            <person name="Zhan W."/>
            <person name="Jiang J.F."/>
            <person name="Wang Q."/>
            <person name="Zhang B."/>
            <person name="Ji P."/>
            <person name="Bell-Sakyi L."/>
            <person name="Cui X.M."/>
            <person name="Yuan T.T."/>
            <person name="Jiang B.G."/>
            <person name="Yang W.F."/>
            <person name="Lam T.T."/>
            <person name="Chang Q.C."/>
            <person name="Ding S.J."/>
            <person name="Wang X.J."/>
            <person name="Zhu J.G."/>
            <person name="Ruan X.D."/>
            <person name="Zhao L."/>
            <person name="Wei J.T."/>
            <person name="Ye R.Z."/>
            <person name="Que T.C."/>
            <person name="Du C.H."/>
            <person name="Zhou Y.H."/>
            <person name="Cheng J.X."/>
            <person name="Dai P.F."/>
            <person name="Guo W.B."/>
            <person name="Han X.H."/>
            <person name="Huang E.J."/>
            <person name="Li L.F."/>
            <person name="Wei W."/>
            <person name="Gao Y.C."/>
            <person name="Liu J.Z."/>
            <person name="Shao H.Z."/>
            <person name="Wang X."/>
            <person name="Wang C.C."/>
            <person name="Yang T.C."/>
            <person name="Huo Q.B."/>
            <person name="Li W."/>
            <person name="Chen H.Y."/>
            <person name="Chen S.E."/>
            <person name="Zhou L.G."/>
            <person name="Ni X.B."/>
            <person name="Tian J.H."/>
            <person name="Sheng Y."/>
            <person name="Liu T."/>
            <person name="Pan Y.S."/>
            <person name="Xia L.Y."/>
            <person name="Li J."/>
            <person name="Zhao F."/>
            <person name="Cao W.C."/>
        </authorList>
    </citation>
    <scope>NUCLEOTIDE SEQUENCE [LARGE SCALE GENOMIC DNA]</scope>
    <source>
        <strain evidence="1">Iper-2018</strain>
    </source>
</reference>
<comment type="caution">
    <text evidence="1">The sequence shown here is derived from an EMBL/GenBank/DDBJ whole genome shotgun (WGS) entry which is preliminary data.</text>
</comment>
<accession>A0AC60PFQ9</accession>
<name>A0AC60PFQ9_IXOPE</name>
<evidence type="ECO:0000313" key="1">
    <source>
        <dbReference type="EMBL" id="KAG0418586.1"/>
    </source>
</evidence>
<proteinExistence type="predicted"/>
<sequence>MDIEKRLASDLLFVAAAETYMRATPSVRRKKSVSTVDNLTLPLLHPAPTGRKKARLATTHVNMPLIFVLQGQLSNSLRQPTQLKMVSPIQARRKEGMIPSRSLMTALWITLQHFSKKAKRPKGESQLNNHHTCTVESKADSVRPALNVTPALKPQPPPSPSAEPKAKSAWESWIPLLQKATRMACAFLSTVDAHAVATRTCKVVNWDLYREYMAASVTAADATDLPAIIENCIRRATRLVKVPITRPVPDLEFLNLRAARRQAQRRAMHTDTEYDWAPLAIRNDKTMTETTELLADEFACPLPPPAVVLPQELIGTSISEASTADDDFTIFKLQYALRHCKRRTLQLKMAGMPIKRVRTHRYLGLSLDDRVTWRPEVRKVLSKCRSLLGVLRMCVEPPLYVGNVATLVAAEELPVFLRADERDCRHLARIHGVSSGTGGHLAGFGAASAKWNARESSHPHRFEICSSSSSEYRDWYSIHCNNCSICQPMDLRPQPFPFAGTTKHGNLYEISTRSVTHTKRWLKDGPLQQSPASCQENKCQCYIG</sequence>
<keyword evidence="2" id="KW-1185">Reference proteome</keyword>
<organism evidence="1 2">
    <name type="scientific">Ixodes persulcatus</name>
    <name type="common">Taiga tick</name>
    <dbReference type="NCBI Taxonomy" id="34615"/>
    <lineage>
        <taxon>Eukaryota</taxon>
        <taxon>Metazoa</taxon>
        <taxon>Ecdysozoa</taxon>
        <taxon>Arthropoda</taxon>
        <taxon>Chelicerata</taxon>
        <taxon>Arachnida</taxon>
        <taxon>Acari</taxon>
        <taxon>Parasitiformes</taxon>
        <taxon>Ixodida</taxon>
        <taxon>Ixodoidea</taxon>
        <taxon>Ixodidae</taxon>
        <taxon>Ixodinae</taxon>
        <taxon>Ixodes</taxon>
    </lineage>
</organism>
<protein>
    <submittedName>
        <fullName evidence="1">Uncharacterized protein</fullName>
    </submittedName>
</protein>
<evidence type="ECO:0000313" key="2">
    <source>
        <dbReference type="Proteomes" id="UP000805193"/>
    </source>
</evidence>
<gene>
    <name evidence="1" type="ORF">HPB47_004736</name>
</gene>
<dbReference type="EMBL" id="JABSTQ010010727">
    <property type="protein sequence ID" value="KAG0418586.1"/>
    <property type="molecule type" value="Genomic_DNA"/>
</dbReference>
<dbReference type="Proteomes" id="UP000805193">
    <property type="component" value="Unassembled WGS sequence"/>
</dbReference>